<dbReference type="InterPro" id="IPR057688">
    <property type="entry name" value="DUF7928"/>
</dbReference>
<name>A0AAD7NDJ2_9AGAR</name>
<comment type="caution">
    <text evidence="4">The sequence shown here is derived from an EMBL/GenBank/DDBJ whole genome shotgun (WGS) entry which is preliminary data.</text>
</comment>
<dbReference type="EMBL" id="JARJLG010000061">
    <property type="protein sequence ID" value="KAJ7756401.1"/>
    <property type="molecule type" value="Genomic_DNA"/>
</dbReference>
<feature type="domain" description="DUF7928" evidence="3">
    <location>
        <begin position="51"/>
        <end position="186"/>
    </location>
</feature>
<dbReference type="Proteomes" id="UP001215280">
    <property type="component" value="Unassembled WGS sequence"/>
</dbReference>
<feature type="region of interest" description="Disordered" evidence="1">
    <location>
        <begin position="199"/>
        <end position="252"/>
    </location>
</feature>
<keyword evidence="2" id="KW-1133">Transmembrane helix</keyword>
<dbReference type="Pfam" id="PF25550">
    <property type="entry name" value="DUF7928"/>
    <property type="match status" value="1"/>
</dbReference>
<proteinExistence type="predicted"/>
<dbReference type="PANTHER" id="PTHR35408">
    <property type="entry name" value="CHROMOSOME 15, WHOLE GENOME SHOTGUN SEQUENCE"/>
    <property type="match status" value="1"/>
</dbReference>
<organism evidence="4 5">
    <name type="scientific">Mycena maculata</name>
    <dbReference type="NCBI Taxonomy" id="230809"/>
    <lineage>
        <taxon>Eukaryota</taxon>
        <taxon>Fungi</taxon>
        <taxon>Dikarya</taxon>
        <taxon>Basidiomycota</taxon>
        <taxon>Agaricomycotina</taxon>
        <taxon>Agaricomycetes</taxon>
        <taxon>Agaricomycetidae</taxon>
        <taxon>Agaricales</taxon>
        <taxon>Marasmiineae</taxon>
        <taxon>Mycenaceae</taxon>
        <taxon>Mycena</taxon>
    </lineage>
</organism>
<keyword evidence="2" id="KW-0812">Transmembrane</keyword>
<dbReference type="PANTHER" id="PTHR35408:SF3">
    <property type="entry name" value="GLYCOSYLTRANSFERASE 2-LIKE DOMAIN-CONTAINING PROTEIN"/>
    <property type="match status" value="1"/>
</dbReference>
<gene>
    <name evidence="4" type="ORF">DFH07DRAFT_1027337</name>
</gene>
<accession>A0AAD7NDJ2</accession>
<evidence type="ECO:0000313" key="4">
    <source>
        <dbReference type="EMBL" id="KAJ7756401.1"/>
    </source>
</evidence>
<reference evidence="4" key="1">
    <citation type="submission" date="2023-03" db="EMBL/GenBank/DDBJ databases">
        <title>Massive genome expansion in bonnet fungi (Mycena s.s.) driven by repeated elements and novel gene families across ecological guilds.</title>
        <authorList>
            <consortium name="Lawrence Berkeley National Laboratory"/>
            <person name="Harder C.B."/>
            <person name="Miyauchi S."/>
            <person name="Viragh M."/>
            <person name="Kuo A."/>
            <person name="Thoen E."/>
            <person name="Andreopoulos B."/>
            <person name="Lu D."/>
            <person name="Skrede I."/>
            <person name="Drula E."/>
            <person name="Henrissat B."/>
            <person name="Morin E."/>
            <person name="Kohler A."/>
            <person name="Barry K."/>
            <person name="LaButti K."/>
            <person name="Morin E."/>
            <person name="Salamov A."/>
            <person name="Lipzen A."/>
            <person name="Mereny Z."/>
            <person name="Hegedus B."/>
            <person name="Baldrian P."/>
            <person name="Stursova M."/>
            <person name="Weitz H."/>
            <person name="Taylor A."/>
            <person name="Grigoriev I.V."/>
            <person name="Nagy L.G."/>
            <person name="Martin F."/>
            <person name="Kauserud H."/>
        </authorList>
    </citation>
    <scope>NUCLEOTIDE SEQUENCE</scope>
    <source>
        <strain evidence="4">CBHHK188m</strain>
    </source>
</reference>
<sequence>MEKLGCVTGRAATYRDEIGRSRVYAVTDLKAVKPFHTKGITSSPFPQGIDTRIQGDAWFKASEENVSAGVCLRVESGHFCVFPYENEHLVPLEAAIRSLNPLVAIQVRSAAVHAALATPEDAVAIYIDSDTQIQILDTMNHLLQAEKEPFFRDERVLIVWSDNIDSIVPPTCEEKLMKLVWRTCMANASASIICASSATACPSRPRRPPLTSTSPKSPTHLPSPMWPPPRSRKRRSPSRNQNGAGWKLEPPSANLNRELEKGCLPAMKRVPFGCLHRSMAASELPSHFTWTSPCLRPSQYRVMLTVFLANGLNTLLTEWQLNHDYKQFTLMASSPFLVWFFFALQVISVVSSFVGPVAQYHKNSRYYSAIRPEPNREPGGFKRVGRFKKTSNMNYGLALSLKMEAKLAELEALECMGQIQYDEDKSAWCPNYWAMIILMGAFSV</sequence>
<feature type="transmembrane region" description="Helical" evidence="2">
    <location>
        <begin position="336"/>
        <end position="358"/>
    </location>
</feature>
<evidence type="ECO:0000256" key="2">
    <source>
        <dbReference type="SAM" id="Phobius"/>
    </source>
</evidence>
<protein>
    <recommendedName>
        <fullName evidence="3">DUF7928 domain-containing protein</fullName>
    </recommendedName>
</protein>
<keyword evidence="5" id="KW-1185">Reference proteome</keyword>
<evidence type="ECO:0000256" key="1">
    <source>
        <dbReference type="SAM" id="MobiDB-lite"/>
    </source>
</evidence>
<feature type="compositionally biased region" description="Low complexity" evidence="1">
    <location>
        <begin position="199"/>
        <end position="223"/>
    </location>
</feature>
<evidence type="ECO:0000259" key="3">
    <source>
        <dbReference type="Pfam" id="PF25550"/>
    </source>
</evidence>
<keyword evidence="2" id="KW-0472">Membrane</keyword>
<evidence type="ECO:0000313" key="5">
    <source>
        <dbReference type="Proteomes" id="UP001215280"/>
    </source>
</evidence>
<dbReference type="AlphaFoldDB" id="A0AAD7NDJ2"/>